<comment type="caution">
    <text evidence="1">The sequence shown here is derived from an EMBL/GenBank/DDBJ whole genome shotgun (WGS) entry which is preliminary data.</text>
</comment>
<protein>
    <submittedName>
        <fullName evidence="1">Uncharacterized protein</fullName>
    </submittedName>
</protein>
<dbReference type="AlphaFoldDB" id="A0ABD5BK04"/>
<sequence length="105" mass="11825">MKFIAALVYSPKLLFRTRFTACPARDNQIVMRFKPPNPLICLRDNRLYPPRPSPYNGPFLGYGAAENGGSYGFGSLLLKDTLHEKVVTSARSRDDGAEYLLCKRL</sequence>
<accession>A0ABD5BK04</accession>
<reference evidence="1 2" key="1">
    <citation type="submission" date="2023-07" db="EMBL/GenBank/DDBJ databases">
        <title>Pathogens genome sequencing project 196.</title>
        <authorList>
            <person name="Cao X."/>
        </authorList>
    </citation>
    <scope>NUCLEOTIDE SEQUENCE [LARGE SCALE GENOMIC DNA]</scope>
    <source>
        <strain evidence="1 2">SM41</strain>
    </source>
</reference>
<evidence type="ECO:0000313" key="2">
    <source>
        <dbReference type="Proteomes" id="UP001234811"/>
    </source>
</evidence>
<evidence type="ECO:0000313" key="1">
    <source>
        <dbReference type="EMBL" id="MDQ9556858.1"/>
    </source>
</evidence>
<dbReference type="RefSeq" id="WP_146042026.1">
    <property type="nucleotide sequence ID" value="NZ_CP026050.1"/>
</dbReference>
<dbReference type="EMBL" id="JAVIPQ010000241">
    <property type="protein sequence ID" value="MDQ9556858.1"/>
    <property type="molecule type" value="Genomic_DNA"/>
</dbReference>
<dbReference type="Proteomes" id="UP001234811">
    <property type="component" value="Unassembled WGS sequence"/>
</dbReference>
<organism evidence="1 2">
    <name type="scientific">Serratia marcescens</name>
    <dbReference type="NCBI Taxonomy" id="615"/>
    <lineage>
        <taxon>Bacteria</taxon>
        <taxon>Pseudomonadati</taxon>
        <taxon>Pseudomonadota</taxon>
        <taxon>Gammaproteobacteria</taxon>
        <taxon>Enterobacterales</taxon>
        <taxon>Yersiniaceae</taxon>
        <taxon>Serratia</taxon>
    </lineage>
</organism>
<proteinExistence type="predicted"/>
<gene>
    <name evidence="1" type="ORF">RF091_15230</name>
</gene>
<name>A0ABD5BK04_SERMA</name>